<dbReference type="OrthoDB" id="16380at2759"/>
<accession>A0A9Q0RGC8</accession>
<dbReference type="EMBL" id="JAPDFW010000020">
    <property type="protein sequence ID" value="KAJ5079946.1"/>
    <property type="molecule type" value="Genomic_DNA"/>
</dbReference>
<dbReference type="Proteomes" id="UP001149090">
    <property type="component" value="Unassembled WGS sequence"/>
</dbReference>
<organism evidence="1 2">
    <name type="scientific">Anaeramoeba ignava</name>
    <name type="common">Anaerobic marine amoeba</name>
    <dbReference type="NCBI Taxonomy" id="1746090"/>
    <lineage>
        <taxon>Eukaryota</taxon>
        <taxon>Metamonada</taxon>
        <taxon>Anaeramoebidae</taxon>
        <taxon>Anaeramoeba</taxon>
    </lineage>
</organism>
<evidence type="ECO:0000313" key="2">
    <source>
        <dbReference type="Proteomes" id="UP001149090"/>
    </source>
</evidence>
<sequence length="259" mass="30798">MEVKYQEYLEKDETLKYEGRLFQPTKEDKPVILVLTNKRLGKIDPKTAKVKFNDLWSIHSIENDAESSYIFQLFVYKKSKSRFLKSATDINSYLKVQSYLCESTEKRTEWVDSFYEALRDFWQQFFEKQYVPEPEIYQVHALLTKFNRKKKKQIRCLVLSTERVFNIGVKLSDMKPSKVRWAIPLSRLEKVLLYRNNLRAFGIQINNTALKKNSQSKMSTIYSFLAKDIEEREMIVQELHILYLNKMGKQVSIEEMGNI</sequence>
<comment type="caution">
    <text evidence="1">The sequence shown here is derived from an EMBL/GenBank/DDBJ whole genome shotgun (WGS) entry which is preliminary data.</text>
</comment>
<proteinExistence type="predicted"/>
<evidence type="ECO:0000313" key="1">
    <source>
        <dbReference type="EMBL" id="KAJ5079946.1"/>
    </source>
</evidence>
<reference evidence="1" key="1">
    <citation type="submission" date="2022-10" db="EMBL/GenBank/DDBJ databases">
        <title>Novel sulphate-reducing endosymbionts in the free-living metamonad Anaeramoeba.</title>
        <authorList>
            <person name="Jerlstrom-Hultqvist J."/>
            <person name="Cepicka I."/>
            <person name="Gallot-Lavallee L."/>
            <person name="Salas-Leiva D."/>
            <person name="Curtis B.A."/>
            <person name="Zahonova K."/>
            <person name="Pipaliya S."/>
            <person name="Dacks J."/>
            <person name="Roger A.J."/>
        </authorList>
    </citation>
    <scope>NUCLEOTIDE SEQUENCE</scope>
    <source>
        <strain evidence="1">BMAN</strain>
    </source>
</reference>
<gene>
    <name evidence="1" type="ORF">M0811_14321</name>
</gene>
<name>A0A9Q0RGC8_ANAIG</name>
<dbReference type="AlphaFoldDB" id="A0A9Q0RGC8"/>
<keyword evidence="2" id="KW-1185">Reference proteome</keyword>
<dbReference type="OMA" id="DNKHERT"/>
<protein>
    <submittedName>
        <fullName evidence="1">Uncharacterized protein</fullName>
    </submittedName>
</protein>